<dbReference type="Proteomes" id="UP001140234">
    <property type="component" value="Unassembled WGS sequence"/>
</dbReference>
<protein>
    <submittedName>
        <fullName evidence="1">Uncharacterized protein</fullName>
    </submittedName>
</protein>
<feature type="non-terminal residue" evidence="1">
    <location>
        <position position="306"/>
    </location>
</feature>
<organism evidence="1 2">
    <name type="scientific">Coemansia nantahalensis</name>
    <dbReference type="NCBI Taxonomy" id="2789366"/>
    <lineage>
        <taxon>Eukaryota</taxon>
        <taxon>Fungi</taxon>
        <taxon>Fungi incertae sedis</taxon>
        <taxon>Zoopagomycota</taxon>
        <taxon>Kickxellomycotina</taxon>
        <taxon>Kickxellomycetes</taxon>
        <taxon>Kickxellales</taxon>
        <taxon>Kickxellaceae</taxon>
        <taxon>Coemansia</taxon>
    </lineage>
</organism>
<comment type="caution">
    <text evidence="1">The sequence shown here is derived from an EMBL/GenBank/DDBJ whole genome shotgun (WGS) entry which is preliminary data.</text>
</comment>
<keyword evidence="2" id="KW-1185">Reference proteome</keyword>
<feature type="non-terminal residue" evidence="1">
    <location>
        <position position="1"/>
    </location>
</feature>
<proteinExistence type="predicted"/>
<evidence type="ECO:0000313" key="1">
    <source>
        <dbReference type="EMBL" id="KAJ2766855.1"/>
    </source>
</evidence>
<accession>A0ACC1JT05</accession>
<name>A0ACC1JT05_9FUNG</name>
<sequence length="306" mass="32523">EPAGRRRHRWRARRRAERGAAGWRRGGGGGGGAPGAQAQRGVRCESRIAYQCGGGRGQAPKGRCRRWRGQASEGRRRRSRGGRCVPGAAARVLDDRAGAQDPGRHPRVAGRGGAPGLGDGQRGGARGVHAAGEPIPGPVCGHGQAVAAPDHPLSADLPEVGVLDDLVGGPGGRRPAGPGRKVPVQRAGPRPGDIHGHGRVAKARKVQRRRRPAAADRRRRAQRDRRQPERDAQPARRGLRRRRHPGVHAGQAAPPDMQLRGAPPGGGRHARCRRGRAGRGGGRRAVWRDRDARHSRGRWAGQGGCV</sequence>
<gene>
    <name evidence="1" type="ORF">IWQ57_004192</name>
</gene>
<evidence type="ECO:0000313" key="2">
    <source>
        <dbReference type="Proteomes" id="UP001140234"/>
    </source>
</evidence>
<dbReference type="EMBL" id="JANBUJ010001584">
    <property type="protein sequence ID" value="KAJ2766855.1"/>
    <property type="molecule type" value="Genomic_DNA"/>
</dbReference>
<reference evidence="1" key="1">
    <citation type="submission" date="2022-07" db="EMBL/GenBank/DDBJ databases">
        <title>Phylogenomic reconstructions and comparative analyses of Kickxellomycotina fungi.</title>
        <authorList>
            <person name="Reynolds N.K."/>
            <person name="Stajich J.E."/>
            <person name="Barry K."/>
            <person name="Grigoriev I.V."/>
            <person name="Crous P."/>
            <person name="Smith M.E."/>
        </authorList>
    </citation>
    <scope>NUCLEOTIDE SEQUENCE</scope>
    <source>
        <strain evidence="1">CBS 109366</strain>
    </source>
</reference>